<dbReference type="Proteomes" id="UP001589896">
    <property type="component" value="Unassembled WGS sequence"/>
</dbReference>
<dbReference type="InterPro" id="IPR012347">
    <property type="entry name" value="Ferritin-like"/>
</dbReference>
<feature type="domain" description="DUF4142" evidence="3">
    <location>
        <begin position="84"/>
        <end position="217"/>
    </location>
</feature>
<comment type="caution">
    <text evidence="4">The sequence shown here is derived from an EMBL/GenBank/DDBJ whole genome shotgun (WGS) entry which is preliminary data.</text>
</comment>
<name>A0ABV6RIX4_9GAMM</name>
<dbReference type="PROSITE" id="PS51257">
    <property type="entry name" value="PROKAR_LIPOPROTEIN"/>
    <property type="match status" value="1"/>
</dbReference>
<reference evidence="4 5" key="1">
    <citation type="submission" date="2024-09" db="EMBL/GenBank/DDBJ databases">
        <authorList>
            <person name="Sun Q."/>
            <person name="Mori K."/>
        </authorList>
    </citation>
    <scope>NUCLEOTIDE SEQUENCE [LARGE SCALE GENOMIC DNA]</scope>
    <source>
        <strain evidence="4 5">KCTC 23076</strain>
    </source>
</reference>
<feature type="signal peptide" evidence="2">
    <location>
        <begin position="1"/>
        <end position="20"/>
    </location>
</feature>
<keyword evidence="5" id="KW-1185">Reference proteome</keyword>
<organism evidence="4 5">
    <name type="scientific">Lysobacter korlensis</name>
    <dbReference type="NCBI Taxonomy" id="553636"/>
    <lineage>
        <taxon>Bacteria</taxon>
        <taxon>Pseudomonadati</taxon>
        <taxon>Pseudomonadota</taxon>
        <taxon>Gammaproteobacteria</taxon>
        <taxon>Lysobacterales</taxon>
        <taxon>Lysobacteraceae</taxon>
        <taxon>Lysobacter</taxon>
    </lineage>
</organism>
<dbReference type="PANTHER" id="PTHR38593">
    <property type="entry name" value="BLR2558 PROTEIN"/>
    <property type="match status" value="1"/>
</dbReference>
<dbReference type="InterPro" id="IPR025419">
    <property type="entry name" value="DUF4142"/>
</dbReference>
<feature type="region of interest" description="Disordered" evidence="1">
    <location>
        <begin position="219"/>
        <end position="243"/>
    </location>
</feature>
<dbReference type="Pfam" id="PF13628">
    <property type="entry name" value="DUF4142"/>
    <property type="match status" value="1"/>
</dbReference>
<evidence type="ECO:0000256" key="1">
    <source>
        <dbReference type="SAM" id="MobiDB-lite"/>
    </source>
</evidence>
<evidence type="ECO:0000313" key="4">
    <source>
        <dbReference type="EMBL" id="MFC0676317.1"/>
    </source>
</evidence>
<evidence type="ECO:0000313" key="5">
    <source>
        <dbReference type="Proteomes" id="UP001589896"/>
    </source>
</evidence>
<dbReference type="EMBL" id="JBHLTG010000001">
    <property type="protein sequence ID" value="MFC0676317.1"/>
    <property type="molecule type" value="Genomic_DNA"/>
</dbReference>
<dbReference type="PANTHER" id="PTHR38593:SF1">
    <property type="entry name" value="BLR2558 PROTEIN"/>
    <property type="match status" value="1"/>
</dbReference>
<accession>A0ABV6RIX4</accession>
<keyword evidence="2" id="KW-0732">Signal</keyword>
<feature type="compositionally biased region" description="Low complexity" evidence="1">
    <location>
        <begin position="222"/>
        <end position="243"/>
    </location>
</feature>
<dbReference type="RefSeq" id="WP_386663913.1">
    <property type="nucleotide sequence ID" value="NZ_JBHLTG010000001.1"/>
</dbReference>
<evidence type="ECO:0000259" key="3">
    <source>
        <dbReference type="Pfam" id="PF13628"/>
    </source>
</evidence>
<protein>
    <submittedName>
        <fullName evidence="4">DUF4142 domain-containing protein</fullName>
    </submittedName>
</protein>
<gene>
    <name evidence="4" type="ORF">ACFFGH_00450</name>
</gene>
<feature type="chain" id="PRO_5045965952" evidence="2">
    <location>
        <begin position="21"/>
        <end position="243"/>
    </location>
</feature>
<proteinExistence type="predicted"/>
<dbReference type="Gene3D" id="1.20.1260.10">
    <property type="match status" value="1"/>
</dbReference>
<sequence>MKTKNPLILSTAVLSMALLAACGGEREGENNAVGDEDVTVPAETNTAMVDDPTATASVNDPLLAEGAPVESTTPVAEGDALGMIIVVNEHEVAAADQAVAKKVSAPVKTYADMMRTEHTANMEQARTVAGTAGVQVGDGPEVGALRTRSEATRTQLNGMEGTAFEQGYVDAMIKDHQMTLQMLDQRLIPGAQNAAIKQYLQTTREAVAKHLEAAQQLRSQIGGAAAPGATTPGQAQPTPASQS</sequence>
<evidence type="ECO:0000256" key="2">
    <source>
        <dbReference type="SAM" id="SignalP"/>
    </source>
</evidence>